<keyword evidence="2" id="KW-0472">Membrane</keyword>
<protein>
    <submittedName>
        <fullName evidence="3">Uncharacterized protein</fullName>
    </submittedName>
</protein>
<evidence type="ECO:0000313" key="3">
    <source>
        <dbReference type="EMBL" id="KAA0195955.1"/>
    </source>
</evidence>
<feature type="region of interest" description="Disordered" evidence="1">
    <location>
        <begin position="423"/>
        <end position="454"/>
    </location>
</feature>
<feature type="region of interest" description="Disordered" evidence="1">
    <location>
        <begin position="301"/>
        <end position="324"/>
    </location>
</feature>
<name>A0A8E0VLE8_9TREM</name>
<dbReference type="AlphaFoldDB" id="A0A8E0VLE8"/>
<gene>
    <name evidence="3" type="ORF">FBUS_00928</name>
</gene>
<dbReference type="OrthoDB" id="6265519at2759"/>
<feature type="transmembrane region" description="Helical" evidence="2">
    <location>
        <begin position="99"/>
        <end position="124"/>
    </location>
</feature>
<evidence type="ECO:0000256" key="1">
    <source>
        <dbReference type="SAM" id="MobiDB-lite"/>
    </source>
</evidence>
<feature type="compositionally biased region" description="Polar residues" evidence="1">
    <location>
        <begin position="304"/>
        <end position="318"/>
    </location>
</feature>
<dbReference type="Proteomes" id="UP000728185">
    <property type="component" value="Unassembled WGS sequence"/>
</dbReference>
<keyword evidence="2" id="KW-0812">Transmembrane</keyword>
<comment type="caution">
    <text evidence="3">The sequence shown here is derived from an EMBL/GenBank/DDBJ whole genome shotgun (WGS) entry which is preliminary data.</text>
</comment>
<feature type="transmembrane region" description="Helical" evidence="2">
    <location>
        <begin position="145"/>
        <end position="164"/>
    </location>
</feature>
<feature type="transmembrane region" description="Helical" evidence="2">
    <location>
        <begin position="668"/>
        <end position="689"/>
    </location>
</feature>
<keyword evidence="2" id="KW-1133">Transmembrane helix</keyword>
<feature type="transmembrane region" description="Helical" evidence="2">
    <location>
        <begin position="34"/>
        <end position="56"/>
    </location>
</feature>
<accession>A0A8E0VLE8</accession>
<dbReference type="EMBL" id="LUCM01003323">
    <property type="protein sequence ID" value="KAA0195955.1"/>
    <property type="molecule type" value="Genomic_DNA"/>
</dbReference>
<evidence type="ECO:0000313" key="4">
    <source>
        <dbReference type="Proteomes" id="UP000728185"/>
    </source>
</evidence>
<evidence type="ECO:0000256" key="2">
    <source>
        <dbReference type="SAM" id="Phobius"/>
    </source>
</evidence>
<reference evidence="3" key="1">
    <citation type="submission" date="2019-05" db="EMBL/GenBank/DDBJ databases">
        <title>Annotation for the trematode Fasciolopsis buski.</title>
        <authorList>
            <person name="Choi Y.-J."/>
        </authorList>
    </citation>
    <scope>NUCLEOTIDE SEQUENCE</scope>
    <source>
        <strain evidence="3">HT</strain>
        <tissue evidence="3">Whole worm</tissue>
    </source>
</reference>
<sequence>MPSVNGSLAVQSVRQVQRRTLAYQDHLTWVHKSILLVVFLYLGISIGIPGSTLIYIEKLTASREDEVALIFTSRAVGSLAGWLLGLLSLDLDNFEPTTLMSLGTFGLFATHLLLPWAVQLWWVFCCLAYVRKTRPKQLWSSSQRLVFACLFGSVICPFIMLPFFQGVSVVPERHGLDFYLNEHVLWLQKNLSLTGTKFLSPASSLSRHPRSVDLISNLLKLSNSTKQNATKTTYSMLSYTDKPYSGLEKDLSNSGTTKAVPEVHGNQTIYFTQKTSTVTPFTTTAANPIPKKPSLIDASHLKQDASSADGSNTASKLKQLTEERRIENVAGPPKLPENVNPIPGMLSPATDIVIPANTTNNVTNQSNITYMSIKFDQNKTTGVPLGSSESSIVPKNYTFPDIPRRLTTQSTFINPITTSTTMRVSETSSTSAAKQLPSNSATSPVMTTSTNPPTVHHANTTIGSVSSLVPVTARTSQHHRIVEHSVTGQFAKRFLFTQPLQPIQRVYYFLSALGLLTWLFTLTLTGWCQGLRCARSPTSTNEELQMRTRDRKFSIHGEATQPLVSCVDNVEHSYDNWLPASNDNVSGPTAHLSNSLNDSDEDSLYVSVQEYTVHHGSELERDQRRGPGKAIPYELLPHAQWGASINTGKPAVSPFATRWPQLRWPSDAWLLLAEAFIAGLETAFGGFVHGFTVRYLMWSPVSNCGNIVLSLVIPISVKTGCRVLKLATASTIVKWKRYQKFFSFIFGFSSYGEPNEELGTLGPRMDSSSCFNRIAIGLSKIQ</sequence>
<organism evidence="3 4">
    <name type="scientific">Fasciolopsis buskii</name>
    <dbReference type="NCBI Taxonomy" id="27845"/>
    <lineage>
        <taxon>Eukaryota</taxon>
        <taxon>Metazoa</taxon>
        <taxon>Spiralia</taxon>
        <taxon>Lophotrochozoa</taxon>
        <taxon>Platyhelminthes</taxon>
        <taxon>Trematoda</taxon>
        <taxon>Digenea</taxon>
        <taxon>Plagiorchiida</taxon>
        <taxon>Echinostomata</taxon>
        <taxon>Echinostomatoidea</taxon>
        <taxon>Fasciolidae</taxon>
        <taxon>Fasciolopsis</taxon>
    </lineage>
</organism>
<feature type="transmembrane region" description="Helical" evidence="2">
    <location>
        <begin position="506"/>
        <end position="527"/>
    </location>
</feature>
<keyword evidence="4" id="KW-1185">Reference proteome</keyword>
<feature type="transmembrane region" description="Helical" evidence="2">
    <location>
        <begin position="68"/>
        <end position="87"/>
    </location>
</feature>
<proteinExistence type="predicted"/>
<feature type="transmembrane region" description="Helical" evidence="2">
    <location>
        <begin position="695"/>
        <end position="717"/>
    </location>
</feature>